<evidence type="ECO:0000256" key="6">
    <source>
        <dbReference type="ARBA" id="ARBA00023034"/>
    </source>
</evidence>
<dbReference type="OMA" id="MGCHNQL"/>
<evidence type="ECO:0008006" key="12">
    <source>
        <dbReference type="Google" id="ProtNLM"/>
    </source>
</evidence>
<proteinExistence type="inferred from homology"/>
<dbReference type="InterPro" id="IPR022065">
    <property type="entry name" value="Uncharacterised_TMEM59"/>
</dbReference>
<evidence type="ECO:0000256" key="2">
    <source>
        <dbReference type="ARBA" id="ARBA00009643"/>
    </source>
</evidence>
<dbReference type="GO" id="GO:0000139">
    <property type="term" value="C:Golgi membrane"/>
    <property type="evidence" value="ECO:0007669"/>
    <property type="project" value="UniProtKB-SubCell"/>
</dbReference>
<evidence type="ECO:0000313" key="11">
    <source>
        <dbReference type="EMBL" id="KOF73959.1"/>
    </source>
</evidence>
<reference evidence="11" key="1">
    <citation type="submission" date="2015-07" db="EMBL/GenBank/DDBJ databases">
        <title>MeaNS - Measles Nucleotide Surveillance Program.</title>
        <authorList>
            <person name="Tran T."/>
            <person name="Druce J."/>
        </authorList>
    </citation>
    <scope>NUCLEOTIDE SEQUENCE</scope>
    <source>
        <strain evidence="11">UCB-OBI-ISO-001</strain>
        <tissue evidence="11">Gonad</tissue>
    </source>
</reference>
<dbReference type="PANTHER" id="PTHR28652:SF2">
    <property type="entry name" value="TRANSMEMBRANE PROTEIN 59-LIKE PROTEIN"/>
    <property type="match status" value="1"/>
</dbReference>
<name>A0A0L8GAR9_OCTBM</name>
<accession>A0A0L8GAR9</accession>
<comment type="similarity">
    <text evidence="2">Belongs to the TMEM59 family.</text>
</comment>
<keyword evidence="3 9" id="KW-0812">Transmembrane</keyword>
<evidence type="ECO:0000256" key="10">
    <source>
        <dbReference type="SAM" id="SignalP"/>
    </source>
</evidence>
<keyword evidence="5 9" id="KW-1133">Transmembrane helix</keyword>
<sequence>MALNARFHLLIFSVFFVALTQANFGQFFEDVSSCLNVCSKNFSSNEKNLNACRRGCRLFYVCKLSHSFQRLNDTNLECFNVCHEAYANTTAEKFACRHGCSSALPVAEQREKEKDEESEPRIHLLYPLMYVHGLYSNMIHRVYRQMSISWSFYMQGDNGNLIVMRSKPKVYVEYRGFDSDGDEYRTSNYLETNIESGNNVATPQLKNSQLHAVNSQNGDDDEELNISLHDVNGQNADWLACLSLKFGLPRILLTALVLFCAVVMIWLCLTAAVTAPEHRIPASPPKLSIYGDLDYLVDFEQKKMKKCLPQDIVVAAPLPVNIKSDRI</sequence>
<evidence type="ECO:0000256" key="1">
    <source>
        <dbReference type="ARBA" id="ARBA00004614"/>
    </source>
</evidence>
<protein>
    <recommendedName>
        <fullName evidence="12">Transmembrane protein 59</fullName>
    </recommendedName>
</protein>
<dbReference type="PANTHER" id="PTHR28652">
    <property type="entry name" value="TRANSMEMBRANE PROTEIN 59-LIKE PROTEIN"/>
    <property type="match status" value="1"/>
</dbReference>
<comment type="subcellular location">
    <subcellularLocation>
        <location evidence="1">Golgi apparatus membrane</location>
        <topology evidence="1">Single-pass type I membrane protein</topology>
    </subcellularLocation>
</comment>
<keyword evidence="6" id="KW-0333">Golgi apparatus</keyword>
<dbReference type="STRING" id="37653.A0A0L8GAR9"/>
<feature type="chain" id="PRO_5005582919" description="Transmembrane protein 59" evidence="10">
    <location>
        <begin position="23"/>
        <end position="327"/>
    </location>
</feature>
<evidence type="ECO:0000256" key="5">
    <source>
        <dbReference type="ARBA" id="ARBA00022989"/>
    </source>
</evidence>
<evidence type="ECO:0000256" key="7">
    <source>
        <dbReference type="ARBA" id="ARBA00023136"/>
    </source>
</evidence>
<organism evidence="11">
    <name type="scientific">Octopus bimaculoides</name>
    <name type="common">California two-spotted octopus</name>
    <dbReference type="NCBI Taxonomy" id="37653"/>
    <lineage>
        <taxon>Eukaryota</taxon>
        <taxon>Metazoa</taxon>
        <taxon>Spiralia</taxon>
        <taxon>Lophotrochozoa</taxon>
        <taxon>Mollusca</taxon>
        <taxon>Cephalopoda</taxon>
        <taxon>Coleoidea</taxon>
        <taxon>Octopodiformes</taxon>
        <taxon>Octopoda</taxon>
        <taxon>Incirrata</taxon>
        <taxon>Octopodidae</taxon>
        <taxon>Octopus</taxon>
    </lineage>
</organism>
<evidence type="ECO:0000256" key="8">
    <source>
        <dbReference type="ARBA" id="ARBA00023180"/>
    </source>
</evidence>
<dbReference type="KEGG" id="obi:106878153"/>
<evidence type="ECO:0000256" key="9">
    <source>
        <dbReference type="SAM" id="Phobius"/>
    </source>
</evidence>
<dbReference type="Pfam" id="PF12280">
    <property type="entry name" value="BSMAP"/>
    <property type="match status" value="1"/>
</dbReference>
<evidence type="ECO:0000256" key="4">
    <source>
        <dbReference type="ARBA" id="ARBA00022729"/>
    </source>
</evidence>
<dbReference type="AlphaFoldDB" id="A0A0L8GAR9"/>
<keyword evidence="4 10" id="KW-0732">Signal</keyword>
<feature type="transmembrane region" description="Helical" evidence="9">
    <location>
        <begin position="251"/>
        <end position="273"/>
    </location>
</feature>
<dbReference type="EMBL" id="KQ422909">
    <property type="protein sequence ID" value="KOF73959.1"/>
    <property type="molecule type" value="Genomic_DNA"/>
</dbReference>
<feature type="signal peptide" evidence="10">
    <location>
        <begin position="1"/>
        <end position="22"/>
    </location>
</feature>
<keyword evidence="7 9" id="KW-0472">Membrane</keyword>
<gene>
    <name evidence="11" type="ORF">OCBIM_22037025mg</name>
</gene>
<keyword evidence="8" id="KW-0325">Glycoprotein</keyword>
<evidence type="ECO:0000256" key="3">
    <source>
        <dbReference type="ARBA" id="ARBA00022692"/>
    </source>
</evidence>
<dbReference type="OrthoDB" id="6371519at2759"/>